<comment type="subcellular location">
    <subcellularLocation>
        <location evidence="7">Cytoplasm</location>
    </subcellularLocation>
</comment>
<evidence type="ECO:0000313" key="10">
    <source>
        <dbReference type="EMBL" id="KIA78175.1"/>
    </source>
</evidence>
<dbReference type="Proteomes" id="UP000031307">
    <property type="component" value="Unassembled WGS sequence"/>
</dbReference>
<evidence type="ECO:0000256" key="2">
    <source>
        <dbReference type="ARBA" id="ARBA00022598"/>
    </source>
</evidence>
<feature type="region of interest" description="Disordered" evidence="8">
    <location>
        <begin position="1"/>
        <end position="22"/>
    </location>
</feature>
<evidence type="ECO:0000256" key="7">
    <source>
        <dbReference type="HAMAP-Rule" id="MF_00534"/>
    </source>
</evidence>
<dbReference type="InterPro" id="IPR004365">
    <property type="entry name" value="NA-bd_OB_tRNA"/>
</dbReference>
<dbReference type="EC" id="6.1.1.22" evidence="7"/>
<keyword evidence="3 7" id="KW-0547">Nucleotide-binding</keyword>
<keyword evidence="5 7" id="KW-0648">Protein biosynthesis</keyword>
<dbReference type="GO" id="GO:0004816">
    <property type="term" value="F:asparagine-tRNA ligase activity"/>
    <property type="evidence" value="ECO:0007669"/>
    <property type="project" value="UniProtKB-UniRule"/>
</dbReference>
<dbReference type="InterPro" id="IPR012340">
    <property type="entry name" value="NA-bd_OB-fold"/>
</dbReference>
<evidence type="ECO:0000256" key="8">
    <source>
        <dbReference type="SAM" id="MobiDB-lite"/>
    </source>
</evidence>
<dbReference type="CDD" id="cd00776">
    <property type="entry name" value="AsxRS_core"/>
    <property type="match status" value="1"/>
</dbReference>
<feature type="domain" description="Aminoacyl-transfer RNA synthetases class-II family profile" evidence="9">
    <location>
        <begin position="142"/>
        <end position="459"/>
    </location>
</feature>
<dbReference type="FunFam" id="3.30.930.10:FF:000016">
    <property type="entry name" value="Asparagine--tRNA ligase"/>
    <property type="match status" value="1"/>
</dbReference>
<dbReference type="AlphaFoldDB" id="A0A0C1CB62"/>
<name>A0A0C1CB62_9BACT</name>
<sequence length="469" mass="53990">MNMRMKIKQLKNPPADRPSPVGSDVTIKGWVRTVRNQKTFTFIEINDGSTLSNFQVVANPDLPNYERTMQELSTGVSVAIQGTVVESPGKNQSLELVAKEVKIIGPCDPETYPLQKKRHSYEFLRTIAHLRPRTNTLGAVARIRNALSFATHLFFQKKGFLYIHTPIITSSDCEGAGKMFRVSTLDPDALPRTKEGKVDYSKDFFEKPTYLTVSGQLEGEIYASALSDIYTFGPTFRAENSNTSRHLAEFWMIEPEMAFADINDDMDCAEEYLKYTVKYVLEHCEEDIDFFNQYVSPGLRERLEHIVNTPFERASYSYAVRILEKANKPFEYPVKWGSDLQSEHERFLAEEYFSKPVIITDYPKEIKSFYMRLNDDEKTVAAMDVLVPRIGEIIGGSQREDRLDYLKQRLIENNLKEEDYWWYLDLRKYGSVPHAGFGLGFERLVQFVTGIENIRDAIPFPRFPGKAEF</sequence>
<evidence type="ECO:0000256" key="3">
    <source>
        <dbReference type="ARBA" id="ARBA00022741"/>
    </source>
</evidence>
<dbReference type="CDD" id="cd04318">
    <property type="entry name" value="EcAsnRS_like_N"/>
    <property type="match status" value="1"/>
</dbReference>
<keyword evidence="7" id="KW-0963">Cytoplasm</keyword>
<dbReference type="InterPro" id="IPR004364">
    <property type="entry name" value="Aa-tRNA-synt_II"/>
</dbReference>
<dbReference type="Pfam" id="PF01336">
    <property type="entry name" value="tRNA_anti-codon"/>
    <property type="match status" value="1"/>
</dbReference>
<dbReference type="GO" id="GO:0006421">
    <property type="term" value="P:asparaginyl-tRNA aminoacylation"/>
    <property type="evidence" value="ECO:0007669"/>
    <property type="project" value="UniProtKB-UniRule"/>
</dbReference>
<dbReference type="GO" id="GO:0005737">
    <property type="term" value="C:cytoplasm"/>
    <property type="evidence" value="ECO:0007669"/>
    <property type="project" value="UniProtKB-SubCell"/>
</dbReference>
<comment type="similarity">
    <text evidence="1 7">Belongs to the class-II aminoacyl-tRNA synthetase family.</text>
</comment>
<dbReference type="GO" id="GO:0003676">
    <property type="term" value="F:nucleic acid binding"/>
    <property type="evidence" value="ECO:0007669"/>
    <property type="project" value="InterPro"/>
</dbReference>
<comment type="catalytic activity">
    <reaction evidence="7">
        <text>tRNA(Asn) + L-asparagine + ATP = L-asparaginyl-tRNA(Asn) + AMP + diphosphate + H(+)</text>
        <dbReference type="Rhea" id="RHEA:11180"/>
        <dbReference type="Rhea" id="RHEA-COMP:9659"/>
        <dbReference type="Rhea" id="RHEA-COMP:9674"/>
        <dbReference type="ChEBI" id="CHEBI:15378"/>
        <dbReference type="ChEBI" id="CHEBI:30616"/>
        <dbReference type="ChEBI" id="CHEBI:33019"/>
        <dbReference type="ChEBI" id="CHEBI:58048"/>
        <dbReference type="ChEBI" id="CHEBI:78442"/>
        <dbReference type="ChEBI" id="CHEBI:78515"/>
        <dbReference type="ChEBI" id="CHEBI:456215"/>
        <dbReference type="EC" id="6.1.1.22"/>
    </reaction>
</comment>
<dbReference type="PRINTS" id="PR01042">
    <property type="entry name" value="TRNASYNTHASP"/>
</dbReference>
<dbReference type="InterPro" id="IPR002312">
    <property type="entry name" value="Asp/Asn-tRNA-synth_IIb"/>
</dbReference>
<dbReference type="GO" id="GO:0005524">
    <property type="term" value="F:ATP binding"/>
    <property type="evidence" value="ECO:0007669"/>
    <property type="project" value="UniProtKB-UniRule"/>
</dbReference>
<dbReference type="InterPro" id="IPR004522">
    <property type="entry name" value="Asn-tRNA-ligase"/>
</dbReference>
<evidence type="ECO:0000256" key="5">
    <source>
        <dbReference type="ARBA" id="ARBA00022917"/>
    </source>
</evidence>
<dbReference type="InterPro" id="IPR045864">
    <property type="entry name" value="aa-tRNA-synth_II/BPL/LPL"/>
</dbReference>
<evidence type="ECO:0000256" key="4">
    <source>
        <dbReference type="ARBA" id="ARBA00022840"/>
    </source>
</evidence>
<dbReference type="Gene3D" id="2.40.50.140">
    <property type="entry name" value="Nucleic acid-binding proteins"/>
    <property type="match status" value="1"/>
</dbReference>
<evidence type="ECO:0000313" key="11">
    <source>
        <dbReference type="Proteomes" id="UP000031307"/>
    </source>
</evidence>
<dbReference type="PROSITE" id="PS50862">
    <property type="entry name" value="AA_TRNA_LIGASE_II"/>
    <property type="match status" value="1"/>
</dbReference>
<dbReference type="PATRIC" id="fig|83552.4.peg.631"/>
<comment type="subunit">
    <text evidence="7">Homodimer.</text>
</comment>
<comment type="caution">
    <text evidence="10">The sequence shown here is derived from an EMBL/GenBank/DDBJ whole genome shotgun (WGS) entry which is preliminary data.</text>
</comment>
<organism evidence="10 11">
    <name type="scientific">Parachlamydia acanthamoebae</name>
    <dbReference type="NCBI Taxonomy" id="83552"/>
    <lineage>
        <taxon>Bacteria</taxon>
        <taxon>Pseudomonadati</taxon>
        <taxon>Chlamydiota</taxon>
        <taxon>Chlamydiia</taxon>
        <taxon>Parachlamydiales</taxon>
        <taxon>Parachlamydiaceae</taxon>
        <taxon>Parachlamydia</taxon>
    </lineage>
</organism>
<proteinExistence type="inferred from homology"/>
<keyword evidence="4 7" id="KW-0067">ATP-binding</keyword>
<dbReference type="EMBL" id="JSAM01000034">
    <property type="protein sequence ID" value="KIA78175.1"/>
    <property type="molecule type" value="Genomic_DNA"/>
</dbReference>
<dbReference type="HAMAP" id="MF_00534">
    <property type="entry name" value="Asn_tRNA_synth"/>
    <property type="match status" value="1"/>
</dbReference>
<dbReference type="SUPFAM" id="SSF55681">
    <property type="entry name" value="Class II aaRS and biotin synthetases"/>
    <property type="match status" value="1"/>
</dbReference>
<evidence type="ECO:0000259" key="9">
    <source>
        <dbReference type="PROSITE" id="PS50862"/>
    </source>
</evidence>
<gene>
    <name evidence="7 10" type="primary">asnS</name>
    <name evidence="10" type="ORF">DB43_EO00110</name>
</gene>
<protein>
    <recommendedName>
        <fullName evidence="7">Asparagine--tRNA ligase</fullName>
        <ecNumber evidence="7">6.1.1.22</ecNumber>
    </recommendedName>
    <alternativeName>
        <fullName evidence="7">Asparaginyl-tRNA synthetase</fullName>
        <shortName evidence="7">AsnRS</shortName>
    </alternativeName>
</protein>
<evidence type="ECO:0000256" key="6">
    <source>
        <dbReference type="ARBA" id="ARBA00023146"/>
    </source>
</evidence>
<dbReference type="PANTHER" id="PTHR22594:SF34">
    <property type="entry name" value="ASPARAGINE--TRNA LIGASE, MITOCHONDRIAL-RELATED"/>
    <property type="match status" value="1"/>
</dbReference>
<keyword evidence="2 7" id="KW-0436">Ligase</keyword>
<dbReference type="NCBIfam" id="TIGR00457">
    <property type="entry name" value="asnS"/>
    <property type="match status" value="1"/>
</dbReference>
<accession>A0A0C1CB62</accession>
<dbReference type="Gene3D" id="3.30.930.10">
    <property type="entry name" value="Bira Bifunctional Protein, Domain 2"/>
    <property type="match status" value="1"/>
</dbReference>
<evidence type="ECO:0000256" key="1">
    <source>
        <dbReference type="ARBA" id="ARBA00008226"/>
    </source>
</evidence>
<dbReference type="PANTHER" id="PTHR22594">
    <property type="entry name" value="ASPARTYL/LYSYL-TRNA SYNTHETASE"/>
    <property type="match status" value="1"/>
</dbReference>
<dbReference type="Pfam" id="PF00152">
    <property type="entry name" value="tRNA-synt_2"/>
    <property type="match status" value="1"/>
</dbReference>
<dbReference type="InterPro" id="IPR006195">
    <property type="entry name" value="aa-tRNA-synth_II"/>
</dbReference>
<dbReference type="NCBIfam" id="NF003037">
    <property type="entry name" value="PRK03932.1"/>
    <property type="match status" value="1"/>
</dbReference>
<keyword evidence="6 7" id="KW-0030">Aminoacyl-tRNA synthetase</keyword>
<dbReference type="SUPFAM" id="SSF50249">
    <property type="entry name" value="Nucleic acid-binding proteins"/>
    <property type="match status" value="1"/>
</dbReference>
<reference evidence="10 11" key="1">
    <citation type="journal article" date="2014" name="Mol. Biol. Evol.">
        <title>Massive expansion of Ubiquitination-related gene families within the Chlamydiae.</title>
        <authorList>
            <person name="Domman D."/>
            <person name="Collingro A."/>
            <person name="Lagkouvardos I."/>
            <person name="Gehre L."/>
            <person name="Weinmaier T."/>
            <person name="Rattei T."/>
            <person name="Subtil A."/>
            <person name="Horn M."/>
        </authorList>
    </citation>
    <scope>NUCLEOTIDE SEQUENCE [LARGE SCALE GENOMIC DNA]</scope>
    <source>
        <strain evidence="10 11">OEW1</strain>
    </source>
</reference>